<protein>
    <recommendedName>
        <fullName evidence="2">DUF1468 domain-containing protein</fullName>
    </recommendedName>
</protein>
<evidence type="ECO:0000256" key="1">
    <source>
        <dbReference type="SAM" id="Phobius"/>
    </source>
</evidence>
<sequence length="156" mass="17791">MNQNLIFPSVMTFVGVLLGIASWSYSFESSMLLRGLSVLLTLLSVLLFFNEFKTQKVKTDALEQTQSVEKKTFAWDICLIFLLIAATMLLIPLLGFMITFTIVVYLVQVVIARKHRNLYIYVALGTTLLIYLIFFAFLGISTPSSVFSIEQYLQFY</sequence>
<feature type="transmembrane region" description="Helical" evidence="1">
    <location>
        <begin position="73"/>
        <end position="106"/>
    </location>
</feature>
<proteinExistence type="predicted"/>
<dbReference type="Proteomes" id="UP000029629">
    <property type="component" value="Unassembled WGS sequence"/>
</dbReference>
<keyword evidence="1" id="KW-0472">Membrane</keyword>
<dbReference type="Pfam" id="PF07331">
    <property type="entry name" value="TctB"/>
    <property type="match status" value="1"/>
</dbReference>
<keyword evidence="1" id="KW-1133">Transmembrane helix</keyword>
<accession>A0A096AW87</accession>
<feature type="transmembrane region" description="Helical" evidence="1">
    <location>
        <begin position="5"/>
        <end position="25"/>
    </location>
</feature>
<dbReference type="RefSeq" id="WP_036561138.1">
    <property type="nucleotide sequence ID" value="NZ_JRNI01000100.1"/>
</dbReference>
<reference evidence="3 4" key="1">
    <citation type="submission" date="2014-07" db="EMBL/GenBank/DDBJ databases">
        <authorList>
            <person name="McCorrison J."/>
            <person name="Sanka R."/>
            <person name="Torralba M."/>
            <person name="Gillis M."/>
            <person name="Haft D.H."/>
            <person name="Methe B."/>
            <person name="Sutton G."/>
            <person name="Nelson K.E."/>
        </authorList>
    </citation>
    <scope>NUCLEOTIDE SEQUENCE [LARGE SCALE GENOMIC DNA]</scope>
    <source>
        <strain evidence="3 4">DNF00040</strain>
    </source>
</reference>
<gene>
    <name evidence="3" type="ORF">HMPREF2130_11355</name>
</gene>
<evidence type="ECO:0000259" key="2">
    <source>
        <dbReference type="Pfam" id="PF07331"/>
    </source>
</evidence>
<evidence type="ECO:0000313" key="4">
    <source>
        <dbReference type="Proteomes" id="UP000029629"/>
    </source>
</evidence>
<dbReference type="AlphaFoldDB" id="A0A096AW87"/>
<feature type="transmembrane region" description="Helical" evidence="1">
    <location>
        <begin position="118"/>
        <end position="140"/>
    </location>
</feature>
<keyword evidence="4" id="KW-1185">Reference proteome</keyword>
<dbReference type="InterPro" id="IPR009936">
    <property type="entry name" value="DUF1468"/>
</dbReference>
<evidence type="ECO:0000313" key="3">
    <source>
        <dbReference type="EMBL" id="KGF25264.1"/>
    </source>
</evidence>
<feature type="transmembrane region" description="Helical" evidence="1">
    <location>
        <begin position="31"/>
        <end position="52"/>
    </location>
</feature>
<comment type="caution">
    <text evidence="3">The sequence shown here is derived from an EMBL/GenBank/DDBJ whole genome shotgun (WGS) entry which is preliminary data.</text>
</comment>
<keyword evidence="1" id="KW-0812">Transmembrane</keyword>
<feature type="domain" description="DUF1468" evidence="2">
    <location>
        <begin position="26"/>
        <end position="143"/>
    </location>
</feature>
<name>A0A096AW87_9BURK</name>
<organism evidence="3 4">
    <name type="scientific">Oligella urethralis DNF00040</name>
    <dbReference type="NCBI Taxonomy" id="1401065"/>
    <lineage>
        <taxon>Bacteria</taxon>
        <taxon>Pseudomonadati</taxon>
        <taxon>Pseudomonadota</taxon>
        <taxon>Betaproteobacteria</taxon>
        <taxon>Burkholderiales</taxon>
        <taxon>Alcaligenaceae</taxon>
        <taxon>Oligella</taxon>
    </lineage>
</organism>
<dbReference type="EMBL" id="JRNI01000100">
    <property type="protein sequence ID" value="KGF25264.1"/>
    <property type="molecule type" value="Genomic_DNA"/>
</dbReference>